<evidence type="ECO:0000313" key="3">
    <source>
        <dbReference type="EMBL" id="SDF06771.1"/>
    </source>
</evidence>
<dbReference type="GO" id="GO:0032787">
    <property type="term" value="P:monocarboxylic acid metabolic process"/>
    <property type="evidence" value="ECO:0007669"/>
    <property type="project" value="UniProtKB-ARBA"/>
</dbReference>
<evidence type="ECO:0000256" key="2">
    <source>
        <dbReference type="ARBA" id="ARBA00023002"/>
    </source>
</evidence>
<protein>
    <submittedName>
        <fullName evidence="3">NAD(P)-dependent dehydrogenase, short-chain alcohol dehydrogenase family</fullName>
    </submittedName>
</protein>
<dbReference type="CDD" id="cd05233">
    <property type="entry name" value="SDR_c"/>
    <property type="match status" value="1"/>
</dbReference>
<dbReference type="FunFam" id="3.40.50.720:FF:000173">
    <property type="entry name" value="3-oxoacyl-[acyl-carrier protein] reductase"/>
    <property type="match status" value="1"/>
</dbReference>
<dbReference type="Proteomes" id="UP000198615">
    <property type="component" value="Unassembled WGS sequence"/>
</dbReference>
<proteinExistence type="inferred from homology"/>
<dbReference type="OrthoDB" id="9779623at2"/>
<dbReference type="RefSeq" id="WP_028793049.1">
    <property type="nucleotide sequence ID" value="NZ_FNBW01000001.1"/>
</dbReference>
<gene>
    <name evidence="3" type="ORF">SAMN05660686_00117</name>
</gene>
<dbReference type="AlphaFoldDB" id="A0A8G2BDS7"/>
<dbReference type="PANTHER" id="PTHR42879:SF2">
    <property type="entry name" value="3-OXOACYL-[ACYL-CARRIER-PROTEIN] REDUCTASE FABG"/>
    <property type="match status" value="1"/>
</dbReference>
<organism evidence="3 4">
    <name type="scientific">Thalassobaculum litoreum DSM 18839</name>
    <dbReference type="NCBI Taxonomy" id="1123362"/>
    <lineage>
        <taxon>Bacteria</taxon>
        <taxon>Pseudomonadati</taxon>
        <taxon>Pseudomonadota</taxon>
        <taxon>Alphaproteobacteria</taxon>
        <taxon>Rhodospirillales</taxon>
        <taxon>Thalassobaculaceae</taxon>
        <taxon>Thalassobaculum</taxon>
    </lineage>
</organism>
<dbReference type="Gene3D" id="3.40.50.720">
    <property type="entry name" value="NAD(P)-binding Rossmann-like Domain"/>
    <property type="match status" value="1"/>
</dbReference>
<sequence length="240" mass="25659">MERALVTGGSRSIGRGIVQRLIEDGYEVVILDRVEPDPPLQTRWINVDLTDTDAIHAALDDVLKDGPITRVCHNVGHVKPALLDDTTLEDFDAVMGLNVKPVLTITKRLVEGMRAEGFGRIVSISSRAAMGKELRTAYAASKSAIHGMTRTWALELARDGVTVNAIGPGSISTPLWHAANPPEDPRTQKIIDGIPVGRLGTPDDIANGVSFFMDRRSGFVTGQVMYICGGFTVGSAAAGS</sequence>
<accession>A0A8G2BDS7</accession>
<dbReference type="InterPro" id="IPR036291">
    <property type="entry name" value="NAD(P)-bd_dom_sf"/>
</dbReference>
<dbReference type="InterPro" id="IPR020904">
    <property type="entry name" value="Sc_DH/Rdtase_CS"/>
</dbReference>
<comment type="caution">
    <text evidence="3">The sequence shown here is derived from an EMBL/GenBank/DDBJ whole genome shotgun (WGS) entry which is preliminary data.</text>
</comment>
<evidence type="ECO:0000256" key="1">
    <source>
        <dbReference type="ARBA" id="ARBA00006484"/>
    </source>
</evidence>
<dbReference type="PROSITE" id="PS00061">
    <property type="entry name" value="ADH_SHORT"/>
    <property type="match status" value="1"/>
</dbReference>
<dbReference type="InterPro" id="IPR002347">
    <property type="entry name" value="SDR_fam"/>
</dbReference>
<dbReference type="SUPFAM" id="SSF51735">
    <property type="entry name" value="NAD(P)-binding Rossmann-fold domains"/>
    <property type="match status" value="1"/>
</dbReference>
<dbReference type="EMBL" id="FNBW01000001">
    <property type="protein sequence ID" value="SDF06771.1"/>
    <property type="molecule type" value="Genomic_DNA"/>
</dbReference>
<dbReference type="PRINTS" id="PR00081">
    <property type="entry name" value="GDHRDH"/>
</dbReference>
<dbReference type="PANTHER" id="PTHR42879">
    <property type="entry name" value="3-OXOACYL-(ACYL-CARRIER-PROTEIN) REDUCTASE"/>
    <property type="match status" value="1"/>
</dbReference>
<comment type="similarity">
    <text evidence="1">Belongs to the short-chain dehydrogenases/reductases (SDR) family.</text>
</comment>
<dbReference type="InterPro" id="IPR050259">
    <property type="entry name" value="SDR"/>
</dbReference>
<evidence type="ECO:0000313" key="4">
    <source>
        <dbReference type="Proteomes" id="UP000198615"/>
    </source>
</evidence>
<dbReference type="GO" id="GO:0016491">
    <property type="term" value="F:oxidoreductase activity"/>
    <property type="evidence" value="ECO:0007669"/>
    <property type="project" value="UniProtKB-KW"/>
</dbReference>
<reference evidence="3 4" key="1">
    <citation type="submission" date="2016-10" db="EMBL/GenBank/DDBJ databases">
        <authorList>
            <person name="Varghese N."/>
            <person name="Submissions S."/>
        </authorList>
    </citation>
    <scope>NUCLEOTIDE SEQUENCE [LARGE SCALE GENOMIC DNA]</scope>
    <source>
        <strain evidence="3 4">DSM 18839</strain>
    </source>
</reference>
<name>A0A8G2BDS7_9PROT</name>
<keyword evidence="2" id="KW-0560">Oxidoreductase</keyword>
<keyword evidence="4" id="KW-1185">Reference proteome</keyword>
<dbReference type="Pfam" id="PF13561">
    <property type="entry name" value="adh_short_C2"/>
    <property type="match status" value="1"/>
</dbReference>